<name>A0A5C4Y5D8_9DEIO</name>
<evidence type="ECO:0000313" key="5">
    <source>
        <dbReference type="EMBL" id="TNM71076.1"/>
    </source>
</evidence>
<dbReference type="AlphaFoldDB" id="A0A5C4Y5D8"/>
<reference evidence="4 7" key="2">
    <citation type="submission" date="2020-08" db="EMBL/GenBank/DDBJ databases">
        <title>Genomic Encyclopedia of Type Strains, Phase IV (KMG-IV): sequencing the most valuable type-strain genomes for metagenomic binning, comparative biology and taxonomic classification.</title>
        <authorList>
            <person name="Goeker M."/>
        </authorList>
    </citation>
    <scope>NUCLEOTIDE SEQUENCE [LARGE SCALE GENOMIC DNA]</scope>
    <source>
        <strain evidence="4 7">DSM 12027</strain>
    </source>
</reference>
<dbReference type="GO" id="GO:0000976">
    <property type="term" value="F:transcription cis-regulatory region binding"/>
    <property type="evidence" value="ECO:0007669"/>
    <property type="project" value="TreeGrafter"/>
</dbReference>
<evidence type="ECO:0000256" key="1">
    <source>
        <dbReference type="ARBA" id="ARBA00023125"/>
    </source>
</evidence>
<dbReference type="Proteomes" id="UP000629870">
    <property type="component" value="Unassembled WGS sequence"/>
</dbReference>
<dbReference type="RefSeq" id="WP_139402769.1">
    <property type="nucleotide sequence ID" value="NZ_JACHEW010000007.1"/>
</dbReference>
<reference evidence="5 6" key="1">
    <citation type="submission" date="2019-06" db="EMBL/GenBank/DDBJ databases">
        <title>Genome sequence of Deinococcus radiopugnans ATCC 19172.</title>
        <authorList>
            <person name="Maclea K.S."/>
            <person name="Maynard C.R."/>
        </authorList>
    </citation>
    <scope>NUCLEOTIDE SEQUENCE [LARGE SCALE GENOMIC DNA]</scope>
    <source>
        <strain evidence="5 6">ATCC 19172</strain>
    </source>
</reference>
<dbReference type="InterPro" id="IPR001647">
    <property type="entry name" value="HTH_TetR"/>
</dbReference>
<accession>A0A5C4Y5D8</accession>
<dbReference type="PROSITE" id="PS50977">
    <property type="entry name" value="HTH_TETR_2"/>
    <property type="match status" value="1"/>
</dbReference>
<dbReference type="EMBL" id="JACHEW010000007">
    <property type="protein sequence ID" value="MBB6016603.1"/>
    <property type="molecule type" value="Genomic_DNA"/>
</dbReference>
<organism evidence="5 6">
    <name type="scientific">Deinococcus radiopugnans ATCC 19172</name>
    <dbReference type="NCBI Taxonomy" id="585398"/>
    <lineage>
        <taxon>Bacteria</taxon>
        <taxon>Thermotogati</taxon>
        <taxon>Deinococcota</taxon>
        <taxon>Deinococci</taxon>
        <taxon>Deinococcales</taxon>
        <taxon>Deinococcaceae</taxon>
        <taxon>Deinococcus</taxon>
    </lineage>
</organism>
<dbReference type="PRINTS" id="PR00455">
    <property type="entry name" value="HTHTETR"/>
</dbReference>
<evidence type="ECO:0000313" key="7">
    <source>
        <dbReference type="Proteomes" id="UP000629870"/>
    </source>
</evidence>
<dbReference type="InterPro" id="IPR050109">
    <property type="entry name" value="HTH-type_TetR-like_transc_reg"/>
</dbReference>
<dbReference type="EMBL" id="VDMO01000009">
    <property type="protein sequence ID" value="TNM71076.1"/>
    <property type="molecule type" value="Genomic_DNA"/>
</dbReference>
<dbReference type="InterPro" id="IPR023772">
    <property type="entry name" value="DNA-bd_HTH_TetR-type_CS"/>
</dbReference>
<dbReference type="PANTHER" id="PTHR30055:SF178">
    <property type="entry name" value="POSSIBLE TRANSCRIPTIONAL REGULATORY PROTEIN"/>
    <property type="match status" value="1"/>
</dbReference>
<feature type="DNA-binding region" description="H-T-H motif" evidence="2">
    <location>
        <begin position="41"/>
        <end position="60"/>
    </location>
</feature>
<keyword evidence="7" id="KW-1185">Reference proteome</keyword>
<gene>
    <name evidence="5" type="ORF">FHR04_09530</name>
    <name evidence="4" type="ORF">HNQ04_001854</name>
</gene>
<dbReference type="PANTHER" id="PTHR30055">
    <property type="entry name" value="HTH-TYPE TRANSCRIPTIONAL REGULATOR RUTR"/>
    <property type="match status" value="1"/>
</dbReference>
<dbReference type="Pfam" id="PF00440">
    <property type="entry name" value="TetR_N"/>
    <property type="match status" value="1"/>
</dbReference>
<proteinExistence type="predicted"/>
<evidence type="ECO:0000259" key="3">
    <source>
        <dbReference type="PROSITE" id="PS50977"/>
    </source>
</evidence>
<keyword evidence="1 2" id="KW-0238">DNA-binding</keyword>
<dbReference type="InterPro" id="IPR009057">
    <property type="entry name" value="Homeodomain-like_sf"/>
</dbReference>
<dbReference type="OrthoDB" id="9814703at2"/>
<dbReference type="Proteomes" id="UP000313988">
    <property type="component" value="Unassembled WGS sequence"/>
</dbReference>
<dbReference type="SUPFAM" id="SSF46689">
    <property type="entry name" value="Homeodomain-like"/>
    <property type="match status" value="1"/>
</dbReference>
<sequence>MTSHPSRPLRARSLAEKRQRRADILRAAEDLWAATSYADLSMNQVAGAARLAKGTLYLYFDTKEELFLALVDAHLDAWIDRAAALLEERRPRTPAQVADVLLEAGQEATALRRLLVLFGTVLERRVRPQLLQEFRQRLGRRLEGLLALMPLERELAQRALSHLYALSVGWQHLSEQPDIWEASSAVPLPAAGGLDALDRPQDRLGLNAEEYRLAVRAVFERLTRVPQPV</sequence>
<feature type="domain" description="HTH tetR-type" evidence="3">
    <location>
        <begin position="18"/>
        <end position="78"/>
    </location>
</feature>
<dbReference type="Gene3D" id="1.10.357.10">
    <property type="entry name" value="Tetracycline Repressor, domain 2"/>
    <property type="match status" value="1"/>
</dbReference>
<dbReference type="PROSITE" id="PS01081">
    <property type="entry name" value="HTH_TETR_1"/>
    <property type="match status" value="1"/>
</dbReference>
<protein>
    <submittedName>
        <fullName evidence="4 5">AcrR family transcriptional regulator</fullName>
    </submittedName>
</protein>
<evidence type="ECO:0000313" key="6">
    <source>
        <dbReference type="Proteomes" id="UP000313988"/>
    </source>
</evidence>
<evidence type="ECO:0000256" key="2">
    <source>
        <dbReference type="PROSITE-ProRule" id="PRU00335"/>
    </source>
</evidence>
<dbReference type="GO" id="GO:0003700">
    <property type="term" value="F:DNA-binding transcription factor activity"/>
    <property type="evidence" value="ECO:0007669"/>
    <property type="project" value="TreeGrafter"/>
</dbReference>
<comment type="caution">
    <text evidence="5">The sequence shown here is derived from an EMBL/GenBank/DDBJ whole genome shotgun (WGS) entry which is preliminary data.</text>
</comment>
<evidence type="ECO:0000313" key="4">
    <source>
        <dbReference type="EMBL" id="MBB6016603.1"/>
    </source>
</evidence>